<dbReference type="InterPro" id="IPR009057">
    <property type="entry name" value="Homeodomain-like_sf"/>
</dbReference>
<reference evidence="6 7" key="1">
    <citation type="submission" date="2018-12" db="EMBL/GenBank/DDBJ databases">
        <title>Complete genome sequence of Streptomyces ficellus NRRL8067, the producer of ficellomycin, feldamycin and nojirimycin.</title>
        <authorList>
            <person name="Zhang H."/>
            <person name="Yue R."/>
            <person name="Liu Y."/>
            <person name="Li M."/>
            <person name="Mu H."/>
            <person name="Zhang J."/>
        </authorList>
    </citation>
    <scope>NUCLEOTIDE SEQUENCE [LARGE SCALE GENOMIC DNA]</scope>
    <source>
        <strain evidence="6 7">NRRL 8067</strain>
    </source>
</reference>
<keyword evidence="1" id="KW-0805">Transcription regulation</keyword>
<dbReference type="InterPro" id="IPR001647">
    <property type="entry name" value="HTH_TetR"/>
</dbReference>
<feature type="DNA-binding region" description="H-T-H motif" evidence="4">
    <location>
        <begin position="23"/>
        <end position="42"/>
    </location>
</feature>
<proteinExistence type="predicted"/>
<feature type="domain" description="HTH tetR-type" evidence="5">
    <location>
        <begin position="1"/>
        <end position="60"/>
    </location>
</feature>
<dbReference type="InterPro" id="IPR036271">
    <property type="entry name" value="Tet_transcr_reg_TetR-rel_C_sf"/>
</dbReference>
<dbReference type="AlphaFoldDB" id="A0A6I6FS83"/>
<evidence type="ECO:0000313" key="6">
    <source>
        <dbReference type="EMBL" id="QGV82519.1"/>
    </source>
</evidence>
<dbReference type="Gene3D" id="1.10.357.10">
    <property type="entry name" value="Tetracycline Repressor, domain 2"/>
    <property type="match status" value="1"/>
</dbReference>
<dbReference type="KEGG" id="sfic:EIZ62_07120"/>
<dbReference type="EMBL" id="CP034279">
    <property type="protein sequence ID" value="QGV82519.1"/>
    <property type="molecule type" value="Genomic_DNA"/>
</dbReference>
<evidence type="ECO:0000313" key="7">
    <source>
        <dbReference type="Proteomes" id="UP000422572"/>
    </source>
</evidence>
<sequence length="186" mass="20274">MTVDKITQAAAALADEVGIQAVTLSALARDFGVKDASLYAHVKNLQDVRTRVALLAAEEMSDELAAAIAGRSAKGALLAFADAYRAYALRCPGRYAATQMRLDLDQIADAKGFVRNIELTYAVLRAYELEEPDLTDAVRFMRSTFHGFITIEATGGFGHPRGLDESWRRVVESVHTALGQWPRGTD</sequence>
<protein>
    <submittedName>
        <fullName evidence="6">TetR/AcrR family transcriptional regulator</fullName>
    </submittedName>
</protein>
<dbReference type="Gene3D" id="1.10.10.60">
    <property type="entry name" value="Homeodomain-like"/>
    <property type="match status" value="1"/>
</dbReference>
<keyword evidence="3" id="KW-0804">Transcription</keyword>
<dbReference type="SUPFAM" id="SSF46689">
    <property type="entry name" value="Homeodomain-like"/>
    <property type="match status" value="1"/>
</dbReference>
<dbReference type="InterPro" id="IPR025996">
    <property type="entry name" value="MT1864/Rv1816-like_C"/>
</dbReference>
<evidence type="ECO:0000256" key="3">
    <source>
        <dbReference type="ARBA" id="ARBA00023163"/>
    </source>
</evidence>
<dbReference type="OrthoDB" id="71867at2"/>
<keyword evidence="7" id="KW-1185">Reference proteome</keyword>
<keyword evidence="2 4" id="KW-0238">DNA-binding</keyword>
<gene>
    <name evidence="6" type="ORF">EIZ62_07120</name>
</gene>
<dbReference type="PROSITE" id="PS50977">
    <property type="entry name" value="HTH_TETR_2"/>
    <property type="match status" value="1"/>
</dbReference>
<evidence type="ECO:0000256" key="2">
    <source>
        <dbReference type="ARBA" id="ARBA00023125"/>
    </source>
</evidence>
<organism evidence="6 7">
    <name type="scientific">Streptomyces ficellus</name>
    <dbReference type="NCBI Taxonomy" id="1977088"/>
    <lineage>
        <taxon>Bacteria</taxon>
        <taxon>Bacillati</taxon>
        <taxon>Actinomycetota</taxon>
        <taxon>Actinomycetes</taxon>
        <taxon>Kitasatosporales</taxon>
        <taxon>Streptomycetaceae</taxon>
        <taxon>Streptomyces</taxon>
    </lineage>
</organism>
<evidence type="ECO:0000259" key="5">
    <source>
        <dbReference type="PROSITE" id="PS50977"/>
    </source>
</evidence>
<evidence type="ECO:0000256" key="1">
    <source>
        <dbReference type="ARBA" id="ARBA00023015"/>
    </source>
</evidence>
<dbReference type="Pfam" id="PF13305">
    <property type="entry name" value="TetR_C_33"/>
    <property type="match status" value="1"/>
</dbReference>
<dbReference type="GO" id="GO:0003677">
    <property type="term" value="F:DNA binding"/>
    <property type="evidence" value="ECO:0007669"/>
    <property type="project" value="UniProtKB-UniRule"/>
</dbReference>
<accession>A0A6I6FS83</accession>
<name>A0A6I6FS83_9ACTN</name>
<dbReference type="SUPFAM" id="SSF48498">
    <property type="entry name" value="Tetracyclin repressor-like, C-terminal domain"/>
    <property type="match status" value="1"/>
</dbReference>
<evidence type="ECO:0000256" key="4">
    <source>
        <dbReference type="PROSITE-ProRule" id="PRU00335"/>
    </source>
</evidence>
<dbReference type="Pfam" id="PF00440">
    <property type="entry name" value="TetR_N"/>
    <property type="match status" value="1"/>
</dbReference>
<dbReference type="Proteomes" id="UP000422572">
    <property type="component" value="Chromosome"/>
</dbReference>